<comment type="caution">
    <text evidence="1">The sequence shown here is derived from an EMBL/GenBank/DDBJ whole genome shotgun (WGS) entry which is preliminary data.</text>
</comment>
<reference evidence="2" key="1">
    <citation type="journal article" date="2023" name="G3 (Bethesda)">
        <title>Genome assembly and association tests identify interacting loci associated with vigor, precocity, and sex in interspecific pistachio rootstocks.</title>
        <authorList>
            <person name="Palmer W."/>
            <person name="Jacygrad E."/>
            <person name="Sagayaradj S."/>
            <person name="Cavanaugh K."/>
            <person name="Han R."/>
            <person name="Bertier L."/>
            <person name="Beede B."/>
            <person name="Kafkas S."/>
            <person name="Golino D."/>
            <person name="Preece J."/>
            <person name="Michelmore R."/>
        </authorList>
    </citation>
    <scope>NUCLEOTIDE SEQUENCE [LARGE SCALE GENOMIC DNA]</scope>
</reference>
<proteinExistence type="predicted"/>
<dbReference type="Proteomes" id="UP001164250">
    <property type="component" value="Chromosome 13"/>
</dbReference>
<accession>A0ACC0ZY57</accession>
<evidence type="ECO:0000313" key="2">
    <source>
        <dbReference type="Proteomes" id="UP001164250"/>
    </source>
</evidence>
<evidence type="ECO:0000313" key="1">
    <source>
        <dbReference type="EMBL" id="KAJ0079497.1"/>
    </source>
</evidence>
<sequence length="67" mass="7593">MAITTIHGNHESTNGEQPCNAYSERCFSERRFSSSVLDYFTTTSPSRIQQRKKDPSVYFILSSKSVA</sequence>
<dbReference type="EMBL" id="CM047909">
    <property type="protein sequence ID" value="KAJ0079497.1"/>
    <property type="molecule type" value="Genomic_DNA"/>
</dbReference>
<gene>
    <name evidence="1" type="ORF">Patl1_23162</name>
</gene>
<protein>
    <submittedName>
        <fullName evidence="1">Uncharacterized protein</fullName>
    </submittedName>
</protein>
<name>A0ACC0ZY57_9ROSI</name>
<keyword evidence="2" id="KW-1185">Reference proteome</keyword>
<organism evidence="1 2">
    <name type="scientific">Pistacia atlantica</name>
    <dbReference type="NCBI Taxonomy" id="434234"/>
    <lineage>
        <taxon>Eukaryota</taxon>
        <taxon>Viridiplantae</taxon>
        <taxon>Streptophyta</taxon>
        <taxon>Embryophyta</taxon>
        <taxon>Tracheophyta</taxon>
        <taxon>Spermatophyta</taxon>
        <taxon>Magnoliopsida</taxon>
        <taxon>eudicotyledons</taxon>
        <taxon>Gunneridae</taxon>
        <taxon>Pentapetalae</taxon>
        <taxon>rosids</taxon>
        <taxon>malvids</taxon>
        <taxon>Sapindales</taxon>
        <taxon>Anacardiaceae</taxon>
        <taxon>Pistacia</taxon>
    </lineage>
</organism>